<accession>A0AAD7R658</accession>
<name>A0AAD7R658_9TELE</name>
<dbReference type="EMBL" id="JAINUG010000542">
    <property type="protein sequence ID" value="KAJ8366807.1"/>
    <property type="molecule type" value="Genomic_DNA"/>
</dbReference>
<proteinExistence type="predicted"/>
<reference evidence="1" key="1">
    <citation type="journal article" date="2023" name="Science">
        <title>Genome structures resolve the early diversification of teleost fishes.</title>
        <authorList>
            <person name="Parey E."/>
            <person name="Louis A."/>
            <person name="Montfort J."/>
            <person name="Bouchez O."/>
            <person name="Roques C."/>
            <person name="Iampietro C."/>
            <person name="Lluch J."/>
            <person name="Castinel A."/>
            <person name="Donnadieu C."/>
            <person name="Desvignes T."/>
            <person name="Floi Bucao C."/>
            <person name="Jouanno E."/>
            <person name="Wen M."/>
            <person name="Mejri S."/>
            <person name="Dirks R."/>
            <person name="Jansen H."/>
            <person name="Henkel C."/>
            <person name="Chen W.J."/>
            <person name="Zahm M."/>
            <person name="Cabau C."/>
            <person name="Klopp C."/>
            <person name="Thompson A.W."/>
            <person name="Robinson-Rechavi M."/>
            <person name="Braasch I."/>
            <person name="Lecointre G."/>
            <person name="Bobe J."/>
            <person name="Postlethwait J.H."/>
            <person name="Berthelot C."/>
            <person name="Roest Crollius H."/>
            <person name="Guiguen Y."/>
        </authorList>
    </citation>
    <scope>NUCLEOTIDE SEQUENCE</scope>
    <source>
        <strain evidence="1">NC1722</strain>
    </source>
</reference>
<comment type="caution">
    <text evidence="1">The sequence shown here is derived from an EMBL/GenBank/DDBJ whole genome shotgun (WGS) entry which is preliminary data.</text>
</comment>
<dbReference type="AlphaFoldDB" id="A0AAD7R658"/>
<protein>
    <submittedName>
        <fullName evidence="1">Uncharacterized protein</fullName>
    </submittedName>
</protein>
<evidence type="ECO:0000313" key="2">
    <source>
        <dbReference type="Proteomes" id="UP001221898"/>
    </source>
</evidence>
<dbReference type="Proteomes" id="UP001221898">
    <property type="component" value="Unassembled WGS sequence"/>
</dbReference>
<keyword evidence="2" id="KW-1185">Reference proteome</keyword>
<organism evidence="1 2">
    <name type="scientific">Aldrovandia affinis</name>
    <dbReference type="NCBI Taxonomy" id="143900"/>
    <lineage>
        <taxon>Eukaryota</taxon>
        <taxon>Metazoa</taxon>
        <taxon>Chordata</taxon>
        <taxon>Craniata</taxon>
        <taxon>Vertebrata</taxon>
        <taxon>Euteleostomi</taxon>
        <taxon>Actinopterygii</taxon>
        <taxon>Neopterygii</taxon>
        <taxon>Teleostei</taxon>
        <taxon>Notacanthiformes</taxon>
        <taxon>Halosauridae</taxon>
        <taxon>Aldrovandia</taxon>
    </lineage>
</organism>
<gene>
    <name evidence="1" type="ORF">AAFF_G00342150</name>
</gene>
<sequence>MPAPCRLDREAGCGTVPRLSFPSRSVRNRFPSSELPIFTKQCDITRLHVSTLHLPSLERETEQNVAPLRARTLPGVKDVRCCRNVAARGRKDRSISVGACSERSHS</sequence>
<evidence type="ECO:0000313" key="1">
    <source>
        <dbReference type="EMBL" id="KAJ8366807.1"/>
    </source>
</evidence>